<keyword evidence="9" id="KW-1185">Reference proteome</keyword>
<keyword evidence="4 5" id="KW-0408">Iron</keyword>
<dbReference type="GO" id="GO:0005506">
    <property type="term" value="F:iron ion binding"/>
    <property type="evidence" value="ECO:0007669"/>
    <property type="project" value="InterPro"/>
</dbReference>
<dbReference type="SUPFAM" id="SSF48264">
    <property type="entry name" value="Cytochrome P450"/>
    <property type="match status" value="1"/>
</dbReference>
<organism evidence="8 9">
    <name type="scientific">Podospora didyma</name>
    <dbReference type="NCBI Taxonomy" id="330526"/>
    <lineage>
        <taxon>Eukaryota</taxon>
        <taxon>Fungi</taxon>
        <taxon>Dikarya</taxon>
        <taxon>Ascomycota</taxon>
        <taxon>Pezizomycotina</taxon>
        <taxon>Sordariomycetes</taxon>
        <taxon>Sordariomycetidae</taxon>
        <taxon>Sordariales</taxon>
        <taxon>Podosporaceae</taxon>
        <taxon>Podospora</taxon>
    </lineage>
</organism>
<sequence>MDIFDHKTVCLASVAGVLGLFLAVYSFTCVVYNLFFHPLAQVPGPMLWRASRLLFIRSLLSGNLPIDSKKIHQKYGDIVRIAPDEVSFARHDMWRDIFVGQDGHQPLPKNPTFWKAPPGQPDNLAFTSDPAASTRMRSVAMPAFTERALARQEPIMQAYVSLLVEKLSERASAAKIANQKAVINVMDYFNWLAFDLVGQLALGEDFGCLKETELHQWVAILFSSMRAMALAAATRYYAGLESILMYLIPASVRKAQTDHYSTARDKIHRRMLAEDTKRDDFMTPMLGENNPNFKNMSLPEVESTMVILLLAGSETTATALCGTFNYLTHNPAELRKLEQEIRGVFKREEDMTLRALQNLPFLNAVVSEGLRMCTPVPTGLFRIVPKGSGGATVCGVFLPEGTHVLANFNVMSFSEKSFYRAGDFLPDRFLPDGARPAEFDNDSRYDQKPFGAGSRACPGKGFALAEMRLVLARVVWRFEVSTAPGKQVDWNELKTYILVEKVPIEIVIKERPEASSSH</sequence>
<dbReference type="InterPro" id="IPR050121">
    <property type="entry name" value="Cytochrome_P450_monoxygenase"/>
</dbReference>
<feature type="transmembrane region" description="Helical" evidence="7">
    <location>
        <begin position="12"/>
        <end position="35"/>
    </location>
</feature>
<evidence type="ECO:0000256" key="1">
    <source>
        <dbReference type="ARBA" id="ARBA00001971"/>
    </source>
</evidence>
<dbReference type="EMBL" id="JAULSW010000001">
    <property type="protein sequence ID" value="KAK3394591.1"/>
    <property type="molecule type" value="Genomic_DNA"/>
</dbReference>
<dbReference type="Pfam" id="PF00067">
    <property type="entry name" value="p450"/>
    <property type="match status" value="1"/>
</dbReference>
<proteinExistence type="inferred from homology"/>
<dbReference type="GO" id="GO:0016705">
    <property type="term" value="F:oxidoreductase activity, acting on paired donors, with incorporation or reduction of molecular oxygen"/>
    <property type="evidence" value="ECO:0007669"/>
    <property type="project" value="InterPro"/>
</dbReference>
<evidence type="ECO:0000256" key="7">
    <source>
        <dbReference type="SAM" id="Phobius"/>
    </source>
</evidence>
<comment type="caution">
    <text evidence="8">The sequence shown here is derived from an EMBL/GenBank/DDBJ whole genome shotgun (WGS) entry which is preliminary data.</text>
</comment>
<evidence type="ECO:0000313" key="8">
    <source>
        <dbReference type="EMBL" id="KAK3394591.1"/>
    </source>
</evidence>
<keyword evidence="6" id="KW-0560">Oxidoreductase</keyword>
<dbReference type="Proteomes" id="UP001285441">
    <property type="component" value="Unassembled WGS sequence"/>
</dbReference>
<keyword evidence="3 5" id="KW-0479">Metal-binding</keyword>
<dbReference type="InterPro" id="IPR017972">
    <property type="entry name" value="Cyt_P450_CS"/>
</dbReference>
<dbReference type="InterPro" id="IPR001128">
    <property type="entry name" value="Cyt_P450"/>
</dbReference>
<name>A0AAE0P770_9PEZI</name>
<dbReference type="PANTHER" id="PTHR24305:SF199">
    <property type="entry name" value="P450, PUTATIVE (EUROFUNG)-RELATED"/>
    <property type="match status" value="1"/>
</dbReference>
<keyword evidence="7" id="KW-0812">Transmembrane</keyword>
<evidence type="ECO:0000256" key="4">
    <source>
        <dbReference type="ARBA" id="ARBA00023004"/>
    </source>
</evidence>
<dbReference type="InterPro" id="IPR036396">
    <property type="entry name" value="Cyt_P450_sf"/>
</dbReference>
<feature type="binding site" description="axial binding residue" evidence="5">
    <location>
        <position position="457"/>
    </location>
    <ligand>
        <name>heme</name>
        <dbReference type="ChEBI" id="CHEBI:30413"/>
    </ligand>
    <ligandPart>
        <name>Fe</name>
        <dbReference type="ChEBI" id="CHEBI:18248"/>
    </ligandPart>
</feature>
<keyword evidence="7" id="KW-0472">Membrane</keyword>
<evidence type="ECO:0000313" key="9">
    <source>
        <dbReference type="Proteomes" id="UP001285441"/>
    </source>
</evidence>
<evidence type="ECO:0000256" key="6">
    <source>
        <dbReference type="RuleBase" id="RU000461"/>
    </source>
</evidence>
<dbReference type="GO" id="GO:0004497">
    <property type="term" value="F:monooxygenase activity"/>
    <property type="evidence" value="ECO:0007669"/>
    <property type="project" value="UniProtKB-KW"/>
</dbReference>
<dbReference type="PANTHER" id="PTHR24305">
    <property type="entry name" value="CYTOCHROME P450"/>
    <property type="match status" value="1"/>
</dbReference>
<dbReference type="GO" id="GO:0020037">
    <property type="term" value="F:heme binding"/>
    <property type="evidence" value="ECO:0007669"/>
    <property type="project" value="InterPro"/>
</dbReference>
<dbReference type="Gene3D" id="1.10.630.10">
    <property type="entry name" value="Cytochrome P450"/>
    <property type="match status" value="1"/>
</dbReference>
<accession>A0AAE0P770</accession>
<comment type="similarity">
    <text evidence="6">Belongs to the cytochrome P450 family.</text>
</comment>
<keyword evidence="7" id="KW-1133">Transmembrane helix</keyword>
<dbReference type="PROSITE" id="PS00086">
    <property type="entry name" value="CYTOCHROME_P450"/>
    <property type="match status" value="1"/>
</dbReference>
<reference evidence="8" key="2">
    <citation type="submission" date="2023-06" db="EMBL/GenBank/DDBJ databases">
        <authorList>
            <consortium name="Lawrence Berkeley National Laboratory"/>
            <person name="Haridas S."/>
            <person name="Hensen N."/>
            <person name="Bonometti L."/>
            <person name="Westerberg I."/>
            <person name="Brannstrom I.O."/>
            <person name="Guillou S."/>
            <person name="Cros-Aarteil S."/>
            <person name="Calhoun S."/>
            <person name="Kuo A."/>
            <person name="Mondo S."/>
            <person name="Pangilinan J."/>
            <person name="Riley R."/>
            <person name="LaButti K."/>
            <person name="Andreopoulos B."/>
            <person name="Lipzen A."/>
            <person name="Chen C."/>
            <person name="Yanf M."/>
            <person name="Daum C."/>
            <person name="Ng V."/>
            <person name="Clum A."/>
            <person name="Steindorff A."/>
            <person name="Ohm R."/>
            <person name="Martin F."/>
            <person name="Silar P."/>
            <person name="Natvig D."/>
            <person name="Lalanne C."/>
            <person name="Gautier V."/>
            <person name="Ament-velasquez S.L."/>
            <person name="Kruys A."/>
            <person name="Hutchinson M.I."/>
            <person name="Powell A.J."/>
            <person name="Barry K."/>
            <person name="Miller A.N."/>
            <person name="Grigoriev I.V."/>
            <person name="Debuchy R."/>
            <person name="Gladieux P."/>
            <person name="Thoren M.H."/>
            <person name="Johannesson H."/>
        </authorList>
    </citation>
    <scope>NUCLEOTIDE SEQUENCE</scope>
    <source>
        <strain evidence="8">CBS 232.78</strain>
    </source>
</reference>
<keyword evidence="6" id="KW-0503">Monooxygenase</keyword>
<evidence type="ECO:0000256" key="5">
    <source>
        <dbReference type="PIRSR" id="PIRSR602401-1"/>
    </source>
</evidence>
<evidence type="ECO:0000256" key="3">
    <source>
        <dbReference type="ARBA" id="ARBA00022723"/>
    </source>
</evidence>
<gene>
    <name evidence="8" type="ORF">B0H63DRAFT_491882</name>
</gene>
<dbReference type="PRINTS" id="PR00463">
    <property type="entry name" value="EP450I"/>
</dbReference>
<keyword evidence="2 5" id="KW-0349">Heme</keyword>
<comment type="cofactor">
    <cofactor evidence="1 5">
        <name>heme</name>
        <dbReference type="ChEBI" id="CHEBI:30413"/>
    </cofactor>
</comment>
<dbReference type="InterPro" id="IPR002401">
    <property type="entry name" value="Cyt_P450_E_grp-I"/>
</dbReference>
<dbReference type="CDD" id="cd11058">
    <property type="entry name" value="CYP60B-like"/>
    <property type="match status" value="1"/>
</dbReference>
<reference evidence="8" key="1">
    <citation type="journal article" date="2023" name="Mol. Phylogenet. Evol.">
        <title>Genome-scale phylogeny and comparative genomics of the fungal order Sordariales.</title>
        <authorList>
            <person name="Hensen N."/>
            <person name="Bonometti L."/>
            <person name="Westerberg I."/>
            <person name="Brannstrom I.O."/>
            <person name="Guillou S."/>
            <person name="Cros-Aarteil S."/>
            <person name="Calhoun S."/>
            <person name="Haridas S."/>
            <person name="Kuo A."/>
            <person name="Mondo S."/>
            <person name="Pangilinan J."/>
            <person name="Riley R."/>
            <person name="LaButti K."/>
            <person name="Andreopoulos B."/>
            <person name="Lipzen A."/>
            <person name="Chen C."/>
            <person name="Yan M."/>
            <person name="Daum C."/>
            <person name="Ng V."/>
            <person name="Clum A."/>
            <person name="Steindorff A."/>
            <person name="Ohm R.A."/>
            <person name="Martin F."/>
            <person name="Silar P."/>
            <person name="Natvig D.O."/>
            <person name="Lalanne C."/>
            <person name="Gautier V."/>
            <person name="Ament-Velasquez S.L."/>
            <person name="Kruys A."/>
            <person name="Hutchinson M.I."/>
            <person name="Powell A.J."/>
            <person name="Barry K."/>
            <person name="Miller A.N."/>
            <person name="Grigoriev I.V."/>
            <person name="Debuchy R."/>
            <person name="Gladieux P."/>
            <person name="Hiltunen Thoren M."/>
            <person name="Johannesson H."/>
        </authorList>
    </citation>
    <scope>NUCLEOTIDE SEQUENCE</scope>
    <source>
        <strain evidence="8">CBS 232.78</strain>
    </source>
</reference>
<dbReference type="PRINTS" id="PR00385">
    <property type="entry name" value="P450"/>
</dbReference>
<protein>
    <submittedName>
        <fullName evidence="8">Cytochrome P450</fullName>
    </submittedName>
</protein>
<evidence type="ECO:0000256" key="2">
    <source>
        <dbReference type="ARBA" id="ARBA00022617"/>
    </source>
</evidence>
<dbReference type="AlphaFoldDB" id="A0AAE0P770"/>